<evidence type="ECO:0000313" key="2">
    <source>
        <dbReference type="EMBL" id="MDA1362816.1"/>
    </source>
</evidence>
<feature type="domain" description="LTD" evidence="1">
    <location>
        <begin position="370"/>
        <end position="484"/>
    </location>
</feature>
<evidence type="ECO:0000313" key="3">
    <source>
        <dbReference type="Proteomes" id="UP001146067"/>
    </source>
</evidence>
<dbReference type="RefSeq" id="WP_270112901.1">
    <property type="nucleotide sequence ID" value="NZ_JAPZVP010000029.1"/>
</dbReference>
<feature type="domain" description="LTD" evidence="1">
    <location>
        <begin position="171"/>
        <end position="311"/>
    </location>
</feature>
<proteinExistence type="predicted"/>
<gene>
    <name evidence="2" type="ORF">O1R50_24580</name>
</gene>
<dbReference type="Pfam" id="PF00149">
    <property type="entry name" value="Metallophos"/>
    <property type="match status" value="1"/>
</dbReference>
<feature type="domain" description="LTD" evidence="1">
    <location>
        <begin position="9"/>
        <end position="128"/>
    </location>
</feature>
<organism evidence="2 3">
    <name type="scientific">Glycomyces luteolus</name>
    <dbReference type="NCBI Taxonomy" id="2670330"/>
    <lineage>
        <taxon>Bacteria</taxon>
        <taxon>Bacillati</taxon>
        <taxon>Actinomycetota</taxon>
        <taxon>Actinomycetes</taxon>
        <taxon>Glycomycetales</taxon>
        <taxon>Glycomycetaceae</taxon>
        <taxon>Glycomyces</taxon>
    </lineage>
</organism>
<dbReference type="PROSITE" id="PS51841">
    <property type="entry name" value="LTD"/>
    <property type="match status" value="3"/>
</dbReference>
<reference evidence="2" key="1">
    <citation type="submission" date="2022-12" db="EMBL/GenBank/DDBJ databases">
        <title>Gycomyces niveus sp.nov.,a novel actinomycete isolated from soil in Shouguan.</title>
        <authorList>
            <person name="Yang X."/>
        </authorList>
    </citation>
    <scope>NUCLEOTIDE SEQUENCE</scope>
    <source>
        <strain evidence="2">NEAU-A15</strain>
    </source>
</reference>
<protein>
    <submittedName>
        <fullName evidence="2">Lamin tail domain-containing protein</fullName>
    </submittedName>
</protein>
<dbReference type="Gene3D" id="3.60.21.10">
    <property type="match status" value="1"/>
</dbReference>
<dbReference type="Pfam" id="PF00932">
    <property type="entry name" value="LTD"/>
    <property type="match status" value="2"/>
</dbReference>
<dbReference type="EMBL" id="JAPZVP010000029">
    <property type="protein sequence ID" value="MDA1362816.1"/>
    <property type="molecule type" value="Genomic_DNA"/>
</dbReference>
<evidence type="ECO:0000259" key="1">
    <source>
        <dbReference type="PROSITE" id="PS51841"/>
    </source>
</evidence>
<dbReference type="InterPro" id="IPR004843">
    <property type="entry name" value="Calcineurin-like_PHP"/>
</dbReference>
<dbReference type="Proteomes" id="UP001146067">
    <property type="component" value="Unassembled WGS sequence"/>
</dbReference>
<dbReference type="PANTHER" id="PTHR43143:SF5">
    <property type="entry name" value="SECRETED PROTEIN"/>
    <property type="match status" value="1"/>
</dbReference>
<dbReference type="PANTHER" id="PTHR43143">
    <property type="entry name" value="METALLOPHOSPHOESTERASE, CALCINEURIN SUPERFAMILY"/>
    <property type="match status" value="1"/>
</dbReference>
<name>A0A9X3SSQ3_9ACTN</name>
<comment type="caution">
    <text evidence="2">The sequence shown here is derived from an EMBL/GenBank/DDBJ whole genome shotgun (WGS) entry which is preliminary data.</text>
</comment>
<dbReference type="InterPro" id="IPR036415">
    <property type="entry name" value="Lamin_tail_dom_sf"/>
</dbReference>
<sequence length="1130" mass="120971">MLSILAFKTTPSAQAQGGAQVLISEVSNAGPRGSADEIIELTNYGDAPADLTGWQVYRCAATGSRSYDPQLPPFDGVIVGPGETFLIANAAGTVEADAYYEVSLANDGFGIWLEDGARNLVDAVAVYAAPGDSDCAFSDTPLPNDLNGFRNQTWQRTGFTGVLADDWVKAARTAGEPNATEGDGGPAGGDVLVSELVNGGPAGGSDDFVEFANFGGEQVDVSGWKFYRCWGSGRTDDSSLQATFPAGTVLDPGEAFVAAHTSVSVPSGVGNVRYSVSLANEGFGAMLVDADGTVRDSVGVYEADGFHQPPTGSPCTQGRALPNRLDFGWNQTYQRVGDSGDNAADFVKALRTLGTAGDTVPIEDPEPADNGMRVSELANAGPGGASDEFFELANFGENPVSLAGWRVYRCQEDGRRAPLTQIPEIEDVVLDPGETFVSVHTGSKLFADGDYDAAYSVGLALNGYGVMVLDAEGRPVDAAGVYSAMYSPCTQGLSLFNVLESEYGDSFQRLGATGYNADDFVPAPRSPGSLPEDLRAPTDFTDEELAPVTVDAAPRPLGPSVNGEVLDGPAAELSATAEHTTGEASTIAFTGGAAIDLNPSASKVFTGITDATPPATREIAGEEEAALDGEPIVTETVDGFPFQRFEFKTDDRQWRDFEITWSGTSTGTSELQMYAWNHRAARWDLLDADGGLTGGQITLTGTVAVGSQVRGGRNLDVLIMDGPETQTAFSDDPSEPNLAFKDAAEYDFSLGYVTDTQFLTEGYRDAYAEMSRWIATNTDARGIAYTAHTGDLIQNWLNGNNATERAVDEYEFASDAMGVLDEAGAPYGVTPGNHDTKWGREADLYNQYFPDERYEGQDWYGGAWKEDDAQNHYDVIEADGAKFLFLYLGYYAGEGSIEWANEVIDAHPDHNVVFATHEYLNPDGSLSTPDNYRWTSMADRYWNEIILPNDNVFMVLAGHHHGVALNIKRDVNGVEGRIVVEMMANYQNFTDPNGRFNAGFLRLLQFDLDAGLMAVNTYSPLREEHNAWEYKPADLPYAYDDATDEFVVEVDLNTSYDKRIATDLIAPHAAAEAIGSGSAGDGETIAVAWDDLAYCTSYVWTADAADANGRTARSAAALFDVPGRGGRECD</sequence>
<keyword evidence="3" id="KW-1185">Reference proteome</keyword>
<dbReference type="SUPFAM" id="SSF74853">
    <property type="entry name" value="Lamin A/C globular tail domain"/>
    <property type="match status" value="2"/>
</dbReference>
<dbReference type="InterPro" id="IPR051918">
    <property type="entry name" value="STPP_CPPED1"/>
</dbReference>
<dbReference type="InterPro" id="IPR029052">
    <property type="entry name" value="Metallo-depent_PP-like"/>
</dbReference>
<dbReference type="GO" id="GO:0016787">
    <property type="term" value="F:hydrolase activity"/>
    <property type="evidence" value="ECO:0007669"/>
    <property type="project" value="InterPro"/>
</dbReference>
<dbReference type="InterPro" id="IPR001322">
    <property type="entry name" value="Lamin_tail_dom"/>
</dbReference>
<dbReference type="SUPFAM" id="SSF56300">
    <property type="entry name" value="Metallo-dependent phosphatases"/>
    <property type="match status" value="1"/>
</dbReference>
<accession>A0A9X3SSQ3</accession>
<dbReference type="AlphaFoldDB" id="A0A9X3SSQ3"/>